<dbReference type="SUPFAM" id="SSF144232">
    <property type="entry name" value="HIT/MYND zinc finger-like"/>
    <property type="match status" value="1"/>
</dbReference>
<evidence type="ECO:0000256" key="2">
    <source>
        <dbReference type="ARBA" id="ARBA00022771"/>
    </source>
</evidence>
<evidence type="ECO:0000256" key="1">
    <source>
        <dbReference type="ARBA" id="ARBA00022723"/>
    </source>
</evidence>
<dbReference type="InterPro" id="IPR053010">
    <property type="entry name" value="SET_SmydA-8"/>
</dbReference>
<dbReference type="GO" id="GO:0008270">
    <property type="term" value="F:zinc ion binding"/>
    <property type="evidence" value="ECO:0007669"/>
    <property type="project" value="UniProtKB-KW"/>
</dbReference>
<evidence type="ECO:0000313" key="6">
    <source>
        <dbReference type="EMBL" id="KAK7870908.1"/>
    </source>
</evidence>
<comment type="caution">
    <text evidence="6">The sequence shown here is derived from an EMBL/GenBank/DDBJ whole genome shotgun (WGS) entry which is preliminary data.</text>
</comment>
<keyword evidence="3" id="KW-0862">Zinc</keyword>
<proteinExistence type="predicted"/>
<reference evidence="6 7" key="1">
    <citation type="submission" date="2024-03" db="EMBL/GenBank/DDBJ databases">
        <title>The genome assembly and annotation of the cricket Gryllus longicercus Weissman &amp; Gray.</title>
        <authorList>
            <person name="Szrajer S."/>
            <person name="Gray D."/>
            <person name="Ylla G."/>
        </authorList>
    </citation>
    <scope>NUCLEOTIDE SEQUENCE [LARGE SCALE GENOMIC DNA]</scope>
    <source>
        <strain evidence="6">DAG 2021-001</strain>
        <tissue evidence="6">Whole body minus gut</tissue>
    </source>
</reference>
<sequence>MAGQGEEEDAPCEVCGTLAARRCASCRLVAYCGRQHQKEHWPAHKELCRPFQVQESASLGRHLVATRRLEAGALLLAEAPLVTGPRLREPAALCPGCLRAPDPSGLARCPRCLLALCGAACPALKAHQPECAVLRVEPSPLAPPYALLTPLRCLLLQRRHPQRWAQLLQLEAHQDKRGPGTDAYRELRSSVVEPLRSRFLSKLPPDALPDCSEATLHRVCGILDVNAMEVRGVGGADCVALYPTACLMEHSCVPNTRHGFDVDPAGPHHLRLSLRAAAPIARGEHVSTMYTHALWATHARRAHLRETKHFTCTCRRCADPSELGTCLAGLRCLGALGDGSCGGTQLPTEPLRDDTEWRCDRCPAAVPAADVEELVAHLGDEVDAVQADRPTAPQLQALLDKLLALLHPHHFHVFAVLHSLLQLLGDGLPEDRLRWKAERCRDLLGVCRALDPAGARLSLYSAVLQLELARATRELGARDGTRAGAVAEALALLRSAQRSLQPEPQGFPGARYRDVVEQELAKVEAAVPTQ</sequence>
<evidence type="ECO:0000259" key="5">
    <source>
        <dbReference type="PROSITE" id="PS50865"/>
    </source>
</evidence>
<dbReference type="InterPro" id="IPR046341">
    <property type="entry name" value="SET_dom_sf"/>
</dbReference>
<dbReference type="Gene3D" id="2.170.270.10">
    <property type="entry name" value="SET domain"/>
    <property type="match status" value="1"/>
</dbReference>
<dbReference type="Gene3D" id="6.10.140.2220">
    <property type="match status" value="2"/>
</dbReference>
<dbReference type="Gene3D" id="1.10.220.160">
    <property type="match status" value="1"/>
</dbReference>
<dbReference type="Proteomes" id="UP001378592">
    <property type="component" value="Unassembled WGS sequence"/>
</dbReference>
<dbReference type="PROSITE" id="PS50865">
    <property type="entry name" value="ZF_MYND_2"/>
    <property type="match status" value="1"/>
</dbReference>
<keyword evidence="7" id="KW-1185">Reference proteome</keyword>
<dbReference type="PANTHER" id="PTHR46455">
    <property type="entry name" value="SET AND MYND DOMAIN CONTAINING, ARTHROPOD-SPECIFIC, MEMBER 4, ISOFORM A"/>
    <property type="match status" value="1"/>
</dbReference>
<keyword evidence="1" id="KW-0479">Metal-binding</keyword>
<organism evidence="6 7">
    <name type="scientific">Gryllus longicercus</name>
    <dbReference type="NCBI Taxonomy" id="2509291"/>
    <lineage>
        <taxon>Eukaryota</taxon>
        <taxon>Metazoa</taxon>
        <taxon>Ecdysozoa</taxon>
        <taxon>Arthropoda</taxon>
        <taxon>Hexapoda</taxon>
        <taxon>Insecta</taxon>
        <taxon>Pterygota</taxon>
        <taxon>Neoptera</taxon>
        <taxon>Polyneoptera</taxon>
        <taxon>Orthoptera</taxon>
        <taxon>Ensifera</taxon>
        <taxon>Gryllidea</taxon>
        <taxon>Grylloidea</taxon>
        <taxon>Gryllidae</taxon>
        <taxon>Gryllinae</taxon>
        <taxon>Gryllus</taxon>
    </lineage>
</organism>
<dbReference type="EMBL" id="JAZDUA010000049">
    <property type="protein sequence ID" value="KAK7870908.1"/>
    <property type="molecule type" value="Genomic_DNA"/>
</dbReference>
<dbReference type="SUPFAM" id="SSF82199">
    <property type="entry name" value="SET domain"/>
    <property type="match status" value="1"/>
</dbReference>
<feature type="domain" description="MYND-type" evidence="5">
    <location>
        <begin position="12"/>
        <end position="48"/>
    </location>
</feature>
<dbReference type="InterPro" id="IPR002893">
    <property type="entry name" value="Znf_MYND"/>
</dbReference>
<evidence type="ECO:0000256" key="3">
    <source>
        <dbReference type="ARBA" id="ARBA00022833"/>
    </source>
</evidence>
<dbReference type="AlphaFoldDB" id="A0AAN9VV98"/>
<name>A0AAN9VV98_9ORTH</name>
<gene>
    <name evidence="6" type="ORF">R5R35_005496</name>
</gene>
<evidence type="ECO:0000256" key="4">
    <source>
        <dbReference type="PROSITE-ProRule" id="PRU00134"/>
    </source>
</evidence>
<dbReference type="CDD" id="cd20071">
    <property type="entry name" value="SET_SMYD"/>
    <property type="match status" value="1"/>
</dbReference>
<dbReference type="PROSITE" id="PS01360">
    <property type="entry name" value="ZF_MYND_1"/>
    <property type="match status" value="1"/>
</dbReference>
<evidence type="ECO:0000313" key="7">
    <source>
        <dbReference type="Proteomes" id="UP001378592"/>
    </source>
</evidence>
<protein>
    <recommendedName>
        <fullName evidence="5">MYND-type domain-containing protein</fullName>
    </recommendedName>
</protein>
<dbReference type="PANTHER" id="PTHR46455:SF2">
    <property type="entry name" value="AT24727P"/>
    <property type="match status" value="1"/>
</dbReference>
<accession>A0AAN9VV98</accession>
<keyword evidence="2 4" id="KW-0863">Zinc-finger</keyword>
<dbReference type="Pfam" id="PF01753">
    <property type="entry name" value="zf-MYND"/>
    <property type="match status" value="1"/>
</dbReference>